<dbReference type="Pfam" id="PF05709">
    <property type="entry name" value="Sipho_tail"/>
    <property type="match status" value="1"/>
</dbReference>
<dbReference type="NCBIfam" id="TIGR01633">
    <property type="entry name" value="phi3626_gp14_N"/>
    <property type="match status" value="1"/>
</dbReference>
<proteinExistence type="predicted"/>
<dbReference type="InterPro" id="IPR006520">
    <property type="entry name" value="Dit_BPSPP_N"/>
</dbReference>
<dbReference type="OrthoDB" id="1907105at2"/>
<protein>
    <recommendedName>
        <fullName evidence="1">Siphovirus-type tail component RIFT-related domain-containing protein</fullName>
    </recommendedName>
</protein>
<dbReference type="KEGG" id="ceu:A7L45_16280"/>
<name>A0A1J0GJM6_9CLOT</name>
<accession>A0A1J0GJM6</accession>
<dbReference type="InterPro" id="IPR008841">
    <property type="entry name" value="Siphovirus-type_tail_N"/>
</dbReference>
<dbReference type="EMBL" id="CP015756">
    <property type="protein sequence ID" value="APC41523.1"/>
    <property type="molecule type" value="Genomic_DNA"/>
</dbReference>
<feature type="domain" description="Siphovirus-type tail component RIFT-related" evidence="1">
    <location>
        <begin position="53"/>
        <end position="129"/>
    </location>
</feature>
<dbReference type="STRING" id="1552.A7L45_16280"/>
<dbReference type="AlphaFoldDB" id="A0A1J0GJM6"/>
<gene>
    <name evidence="2" type="ORF">A7L45_16280</name>
</gene>
<dbReference type="Gene3D" id="2.40.30.200">
    <property type="match status" value="1"/>
</dbReference>
<evidence type="ECO:0000313" key="2">
    <source>
        <dbReference type="EMBL" id="APC41523.1"/>
    </source>
</evidence>
<dbReference type="RefSeq" id="WP_071613815.1">
    <property type="nucleotide sequence ID" value="NZ_CP015756.1"/>
</dbReference>
<reference evidence="3" key="1">
    <citation type="journal article" date="2016" name="Front. Microbiol.">
        <title>Complete Genome Sequence of Clostridium estertheticum DSM 8809, a Microbe Identified in Spoiled Vacuum Packed Beef.</title>
        <authorList>
            <person name="Yu Z."/>
            <person name="Gunn L."/>
            <person name="Brennan E."/>
            <person name="Reid R."/>
            <person name="Wall P.G."/>
            <person name="Gaora O.P."/>
            <person name="Hurley D."/>
            <person name="Bolton D."/>
            <person name="Fanning S."/>
        </authorList>
    </citation>
    <scope>NUCLEOTIDE SEQUENCE [LARGE SCALE GENOMIC DNA]</scope>
    <source>
        <strain evidence="3">DSM 8809</strain>
    </source>
</reference>
<sequence length="234" mass="26416">MYEITFNGKHSYSDYDLFIISKSIQPPSKDKIKVPVPFMNGGGWDFSTVGSNGEIVYNTREITIKFGIDSNNVKQLYVKYTKILAWLQDTGQQKLIFDDISDYYFMAEAETPPTFATFIMLGELEVKFVADPFKIGVDYAVNNLWDTFNFEEDYMQTGDFDVVGTKTITLYNPGRLVMPIINASTAMSIIYNSKTYNLSMGDNKPYGLKLANGANNITVNGTGHIKILFRKVSL</sequence>
<evidence type="ECO:0000259" key="1">
    <source>
        <dbReference type="Pfam" id="PF05709"/>
    </source>
</evidence>
<keyword evidence="3" id="KW-1185">Reference proteome</keyword>
<dbReference type="Proteomes" id="UP000182569">
    <property type="component" value="Chromosome"/>
</dbReference>
<organism evidence="2 3">
    <name type="scientific">Clostridium estertheticum subsp. estertheticum</name>
    <dbReference type="NCBI Taxonomy" id="1552"/>
    <lineage>
        <taxon>Bacteria</taxon>
        <taxon>Bacillati</taxon>
        <taxon>Bacillota</taxon>
        <taxon>Clostridia</taxon>
        <taxon>Eubacteriales</taxon>
        <taxon>Clostridiaceae</taxon>
        <taxon>Clostridium</taxon>
    </lineage>
</organism>
<evidence type="ECO:0000313" key="3">
    <source>
        <dbReference type="Proteomes" id="UP000182569"/>
    </source>
</evidence>